<dbReference type="EC" id="1.8.4.12" evidence="3"/>
<dbReference type="Gene3D" id="2.170.150.20">
    <property type="entry name" value="Peptide methionine sulfoxide reductase"/>
    <property type="match status" value="1"/>
</dbReference>
<dbReference type="InterPro" id="IPR002579">
    <property type="entry name" value="Met_Sox_Rdtase_MsrB_dom"/>
</dbReference>
<feature type="region of interest" description="Disordered" evidence="4">
    <location>
        <begin position="1"/>
        <end position="27"/>
    </location>
</feature>
<evidence type="ECO:0000256" key="2">
    <source>
        <dbReference type="ARBA" id="ARBA00048488"/>
    </source>
</evidence>
<dbReference type="NCBIfam" id="TIGR00357">
    <property type="entry name" value="peptide-methionine (R)-S-oxide reductase MsrB"/>
    <property type="match status" value="1"/>
</dbReference>
<evidence type="ECO:0000313" key="7">
    <source>
        <dbReference type="Proteomes" id="UP001589733"/>
    </source>
</evidence>
<feature type="domain" description="MsrB" evidence="5">
    <location>
        <begin position="18"/>
        <end position="141"/>
    </location>
</feature>
<feature type="compositionally biased region" description="Polar residues" evidence="4">
    <location>
        <begin position="1"/>
        <end position="15"/>
    </location>
</feature>
<dbReference type="PANTHER" id="PTHR10173:SF59">
    <property type="entry name" value="PEPTIDE METHIONINE SULFOXIDE REDUCTASE MSRA_MSRB"/>
    <property type="match status" value="1"/>
</dbReference>
<dbReference type="PANTHER" id="PTHR10173">
    <property type="entry name" value="METHIONINE SULFOXIDE REDUCTASE"/>
    <property type="match status" value="1"/>
</dbReference>
<comment type="caution">
    <text evidence="3">Lacks conserved residue(s) required for the propagation of feature annotation.</text>
</comment>
<dbReference type="SUPFAM" id="SSF51316">
    <property type="entry name" value="Mss4-like"/>
    <property type="match status" value="1"/>
</dbReference>
<comment type="caution">
    <text evidence="6">The sequence shown here is derived from an EMBL/GenBank/DDBJ whole genome shotgun (WGS) entry which is preliminary data.</text>
</comment>
<evidence type="ECO:0000256" key="1">
    <source>
        <dbReference type="ARBA" id="ARBA00023002"/>
    </source>
</evidence>
<sequence length="158" mass="17474">MTPQNPTAQKSNFQKPSDAELRQSLTPEQYRVTQHEGTERAYTGEYWDHDGAGIYVDVVSGEALFSSLDKYDAGCGWPSFTRPIPSKALTENTDYKIGYARTEVRSTQADSHLGHVFPDGPQEAGGLRYCINSAALRFVPVEELEAQGYGEFAGLFSK</sequence>
<dbReference type="HAMAP" id="MF_01400">
    <property type="entry name" value="MsrB"/>
    <property type="match status" value="1"/>
</dbReference>
<keyword evidence="7" id="KW-1185">Reference proteome</keyword>
<reference evidence="6 7" key="1">
    <citation type="submission" date="2024-09" db="EMBL/GenBank/DDBJ databases">
        <authorList>
            <person name="Sun Q."/>
            <person name="Mori K."/>
        </authorList>
    </citation>
    <scope>NUCLEOTIDE SEQUENCE [LARGE SCALE GENOMIC DNA]</scope>
    <source>
        <strain evidence="6 7">JCM 13503</strain>
    </source>
</reference>
<dbReference type="InterPro" id="IPR011057">
    <property type="entry name" value="Mss4-like_sf"/>
</dbReference>
<name>A0ABV6AVM1_9DEIO</name>
<dbReference type="EMBL" id="JBHLYR010000008">
    <property type="protein sequence ID" value="MFB9990686.1"/>
    <property type="molecule type" value="Genomic_DNA"/>
</dbReference>
<dbReference type="InterPro" id="IPR028427">
    <property type="entry name" value="Met_Sox_Rdtase_MsrB"/>
</dbReference>
<feature type="active site" description="Nucleophile" evidence="3">
    <location>
        <position position="130"/>
    </location>
</feature>
<evidence type="ECO:0000259" key="5">
    <source>
        <dbReference type="PROSITE" id="PS51790"/>
    </source>
</evidence>
<evidence type="ECO:0000256" key="4">
    <source>
        <dbReference type="SAM" id="MobiDB-lite"/>
    </source>
</evidence>
<protein>
    <recommendedName>
        <fullName evidence="3">Peptide methionine sulfoxide reductase MsrB</fullName>
        <ecNumber evidence="3">1.8.4.12</ecNumber>
    </recommendedName>
    <alternativeName>
        <fullName evidence="3">Peptide-methionine (R)-S-oxide reductase</fullName>
    </alternativeName>
</protein>
<organism evidence="6 7">
    <name type="scientific">Deinococcus oregonensis</name>
    <dbReference type="NCBI Taxonomy" id="1805970"/>
    <lineage>
        <taxon>Bacteria</taxon>
        <taxon>Thermotogati</taxon>
        <taxon>Deinococcota</taxon>
        <taxon>Deinococci</taxon>
        <taxon>Deinococcales</taxon>
        <taxon>Deinococcaceae</taxon>
        <taxon>Deinococcus</taxon>
    </lineage>
</organism>
<comment type="catalytic activity">
    <reaction evidence="2 3">
        <text>L-methionyl-[protein] + [thioredoxin]-disulfide + H2O = L-methionyl-(R)-S-oxide-[protein] + [thioredoxin]-dithiol</text>
        <dbReference type="Rhea" id="RHEA:24164"/>
        <dbReference type="Rhea" id="RHEA-COMP:10698"/>
        <dbReference type="Rhea" id="RHEA-COMP:10700"/>
        <dbReference type="Rhea" id="RHEA-COMP:12313"/>
        <dbReference type="Rhea" id="RHEA-COMP:12314"/>
        <dbReference type="ChEBI" id="CHEBI:15377"/>
        <dbReference type="ChEBI" id="CHEBI:16044"/>
        <dbReference type="ChEBI" id="CHEBI:29950"/>
        <dbReference type="ChEBI" id="CHEBI:45764"/>
        <dbReference type="ChEBI" id="CHEBI:50058"/>
        <dbReference type="EC" id="1.8.4.12"/>
    </reaction>
</comment>
<dbReference type="Pfam" id="PF01641">
    <property type="entry name" value="SelR"/>
    <property type="match status" value="1"/>
</dbReference>
<dbReference type="Proteomes" id="UP001589733">
    <property type="component" value="Unassembled WGS sequence"/>
</dbReference>
<dbReference type="RefSeq" id="WP_380004857.1">
    <property type="nucleotide sequence ID" value="NZ_JBHLYR010000008.1"/>
</dbReference>
<comment type="similarity">
    <text evidence="3">Belongs to the MsrB Met sulfoxide reductase family.</text>
</comment>
<dbReference type="GO" id="GO:0033743">
    <property type="term" value="F:peptide-methionine (R)-S-oxide reductase activity"/>
    <property type="evidence" value="ECO:0007669"/>
    <property type="project" value="UniProtKB-EC"/>
</dbReference>
<evidence type="ECO:0000313" key="6">
    <source>
        <dbReference type="EMBL" id="MFB9990686.1"/>
    </source>
</evidence>
<proteinExistence type="inferred from homology"/>
<evidence type="ECO:0000256" key="3">
    <source>
        <dbReference type="HAMAP-Rule" id="MF_01400"/>
    </source>
</evidence>
<gene>
    <name evidence="3 6" type="primary">msrB</name>
    <name evidence="6" type="ORF">ACFFLM_01605</name>
</gene>
<keyword evidence="1 3" id="KW-0560">Oxidoreductase</keyword>
<accession>A0ABV6AVM1</accession>
<dbReference type="PROSITE" id="PS51790">
    <property type="entry name" value="MSRB"/>
    <property type="match status" value="1"/>
</dbReference>